<keyword evidence="2" id="KW-1185">Reference proteome</keyword>
<dbReference type="InterPro" id="IPR049708">
    <property type="entry name" value="PP0621-like"/>
</dbReference>
<accession>A0ABW0MPT4</accession>
<gene>
    <name evidence="1" type="ORF">ACFPQ5_18605</name>
</gene>
<comment type="caution">
    <text evidence="1">The sequence shown here is derived from an EMBL/GenBank/DDBJ whole genome shotgun (WGS) entry which is preliminary data.</text>
</comment>
<evidence type="ECO:0000313" key="2">
    <source>
        <dbReference type="Proteomes" id="UP001596101"/>
    </source>
</evidence>
<evidence type="ECO:0000313" key="1">
    <source>
        <dbReference type="EMBL" id="MFC5480214.1"/>
    </source>
</evidence>
<protein>
    <submittedName>
        <fullName evidence="1">PP0621 family protein</fullName>
    </submittedName>
</protein>
<name>A0ABW0MPT4_9BURK</name>
<proteinExistence type="predicted"/>
<reference evidence="2" key="1">
    <citation type="journal article" date="2019" name="Int. J. Syst. Evol. Microbiol.">
        <title>The Global Catalogue of Microorganisms (GCM) 10K type strain sequencing project: providing services to taxonomists for standard genome sequencing and annotation.</title>
        <authorList>
            <consortium name="The Broad Institute Genomics Platform"/>
            <consortium name="The Broad Institute Genome Sequencing Center for Infectious Disease"/>
            <person name="Wu L."/>
            <person name="Ma J."/>
        </authorList>
    </citation>
    <scope>NUCLEOTIDE SEQUENCE [LARGE SCALE GENOMIC DNA]</scope>
    <source>
        <strain evidence="2">CCUG 43111</strain>
    </source>
</reference>
<sequence>MSRIVFWIALLVLVFFALRSKLRAALRKQQMHTPPQPPHAAPPAAIEDMTSCAQCGLHFPASEALHADGRDYCSPAHLPANTRL</sequence>
<dbReference type="EMBL" id="JBHSMR010000013">
    <property type="protein sequence ID" value="MFC5480214.1"/>
    <property type="molecule type" value="Genomic_DNA"/>
</dbReference>
<dbReference type="Proteomes" id="UP001596101">
    <property type="component" value="Unassembled WGS sequence"/>
</dbReference>
<dbReference type="NCBIfam" id="NF041023">
    <property type="entry name" value="PP0621_fam"/>
    <property type="match status" value="1"/>
</dbReference>
<dbReference type="RefSeq" id="WP_379759127.1">
    <property type="nucleotide sequence ID" value="NZ_JBHSMR010000013.1"/>
</dbReference>
<organism evidence="1 2">
    <name type="scientific">Massilia suwonensis</name>
    <dbReference type="NCBI Taxonomy" id="648895"/>
    <lineage>
        <taxon>Bacteria</taxon>
        <taxon>Pseudomonadati</taxon>
        <taxon>Pseudomonadota</taxon>
        <taxon>Betaproteobacteria</taxon>
        <taxon>Burkholderiales</taxon>
        <taxon>Oxalobacteraceae</taxon>
        <taxon>Telluria group</taxon>
        <taxon>Massilia</taxon>
    </lineage>
</organism>